<evidence type="ECO:0000256" key="4">
    <source>
        <dbReference type="SAM" id="SignalP"/>
    </source>
</evidence>
<evidence type="ECO:0000313" key="8">
    <source>
        <dbReference type="Proteomes" id="UP000199477"/>
    </source>
</evidence>
<organism evidence="7 8">
    <name type="scientific">Dyella marensis</name>
    <dbReference type="NCBI Taxonomy" id="500610"/>
    <lineage>
        <taxon>Bacteria</taxon>
        <taxon>Pseudomonadati</taxon>
        <taxon>Pseudomonadota</taxon>
        <taxon>Gammaproteobacteria</taxon>
        <taxon>Lysobacterales</taxon>
        <taxon>Rhodanobacteraceae</taxon>
        <taxon>Dyella</taxon>
    </lineage>
</organism>
<dbReference type="InterPro" id="IPR000073">
    <property type="entry name" value="AB_hydrolase_1"/>
</dbReference>
<dbReference type="Pfam" id="PF08386">
    <property type="entry name" value="Abhydrolase_4"/>
    <property type="match status" value="1"/>
</dbReference>
<dbReference type="STRING" id="500610.SAMN02799615_02928"/>
<dbReference type="Pfam" id="PF00561">
    <property type="entry name" value="Abhydrolase_1"/>
    <property type="match status" value="1"/>
</dbReference>
<evidence type="ECO:0000256" key="2">
    <source>
        <dbReference type="ARBA" id="ARBA00022729"/>
    </source>
</evidence>
<evidence type="ECO:0000256" key="1">
    <source>
        <dbReference type="ARBA" id="ARBA00010088"/>
    </source>
</evidence>
<evidence type="ECO:0000313" key="7">
    <source>
        <dbReference type="EMBL" id="SFF26456.1"/>
    </source>
</evidence>
<feature type="domain" description="AB hydrolase-1" evidence="5">
    <location>
        <begin position="115"/>
        <end position="272"/>
    </location>
</feature>
<feature type="domain" description="Peptidase S33 tripeptidyl aminopeptidase-like C-terminal" evidence="6">
    <location>
        <begin position="415"/>
        <end position="513"/>
    </location>
</feature>
<dbReference type="InterPro" id="IPR013595">
    <property type="entry name" value="Pept_S33_TAP-like_C"/>
</dbReference>
<dbReference type="AlphaFoldDB" id="A0A1I2HCG5"/>
<evidence type="ECO:0000259" key="6">
    <source>
        <dbReference type="Pfam" id="PF08386"/>
    </source>
</evidence>
<dbReference type="Gene3D" id="3.40.50.1820">
    <property type="entry name" value="alpha/beta hydrolase"/>
    <property type="match status" value="1"/>
</dbReference>
<comment type="similarity">
    <text evidence="1">Belongs to the peptidase S33 family.</text>
</comment>
<protein>
    <submittedName>
        <fullName evidence="7">Alpha/beta hydrolase fold</fullName>
    </submittedName>
</protein>
<dbReference type="Proteomes" id="UP000199477">
    <property type="component" value="Unassembled WGS sequence"/>
</dbReference>
<sequence>MAIKGRTVVRIAAVALGLGALAWNQFHPRGGGAAEDTAPAAAATPTAPAKPETWRLGALTLTPCELGQPNSGLTTAAWCAPFDVPENRDDPHSRKIKLKFGVIRSNAQVVSDDMVVLLAGGPGQAATETWPGVAGALQPLLAHRHVLLLDQRGTGGSNPLTCKPPADAKGDAKGETKANGLEDVAFDAAKLRTEAQVCLKQLDGKADPRYYTTTVAVQDLDDLRRALGVPSLDLVGVSYGTRMAQQYLMRHPDAVRAVVLDGVVPNGLVLGEDFAQNLESALKLQFARCVADKACHERFGDPYQTLYQLRDALRANPHQVSFRDPQNYQTVQRVLSEYSLASVVRMFAYSPITAALLPVSIDAAAHGDVGPLLGQAKLLSGDLSDTMNGGMQSSVICSEDADLFTPRPQDAHSMLGTRMLDTLQAVCAVWPKGTRPADFHQPVKSDKPALLFSGEYDPVTPPAYGEEVLKGFANGRHFVLKGQGHNVIAAGCAPELVKHFVEDLAPAKLDAKCLDRLHATPQFIDFNGAAP</sequence>
<dbReference type="PANTHER" id="PTHR43248:SF29">
    <property type="entry name" value="TRIPEPTIDYL AMINOPEPTIDASE"/>
    <property type="match status" value="1"/>
</dbReference>
<accession>A0A1I2HCG5</accession>
<dbReference type="InterPro" id="IPR029058">
    <property type="entry name" value="AB_hydrolase_fold"/>
</dbReference>
<dbReference type="SUPFAM" id="SSF53474">
    <property type="entry name" value="alpha/beta-Hydrolases"/>
    <property type="match status" value="1"/>
</dbReference>
<evidence type="ECO:0000259" key="5">
    <source>
        <dbReference type="Pfam" id="PF00561"/>
    </source>
</evidence>
<dbReference type="PANTHER" id="PTHR43248">
    <property type="entry name" value="2-SUCCINYL-6-HYDROXY-2,4-CYCLOHEXADIENE-1-CARBOXYLATE SYNTHASE"/>
    <property type="match status" value="1"/>
</dbReference>
<proteinExistence type="inferred from homology"/>
<name>A0A1I2HCG5_9GAMM</name>
<dbReference type="GO" id="GO:0016787">
    <property type="term" value="F:hydrolase activity"/>
    <property type="evidence" value="ECO:0007669"/>
    <property type="project" value="UniProtKB-KW"/>
</dbReference>
<dbReference type="RefSeq" id="WP_026635047.1">
    <property type="nucleotide sequence ID" value="NZ_FONH01000011.1"/>
</dbReference>
<keyword evidence="8" id="KW-1185">Reference proteome</keyword>
<feature type="chain" id="PRO_5011795968" evidence="4">
    <location>
        <begin position="23"/>
        <end position="531"/>
    </location>
</feature>
<dbReference type="InterPro" id="IPR051601">
    <property type="entry name" value="Serine_prot/Carboxylest_S33"/>
</dbReference>
<reference evidence="8" key="1">
    <citation type="submission" date="2016-10" db="EMBL/GenBank/DDBJ databases">
        <authorList>
            <person name="Varghese N."/>
            <person name="Submissions S."/>
        </authorList>
    </citation>
    <scope>NUCLEOTIDE SEQUENCE [LARGE SCALE GENOMIC DNA]</scope>
    <source>
        <strain evidence="8">UNC178MFTsu3.1</strain>
    </source>
</reference>
<gene>
    <name evidence="7" type="ORF">SAMN02799615_02928</name>
</gene>
<evidence type="ECO:0000256" key="3">
    <source>
        <dbReference type="ARBA" id="ARBA00022801"/>
    </source>
</evidence>
<feature type="signal peptide" evidence="4">
    <location>
        <begin position="1"/>
        <end position="22"/>
    </location>
</feature>
<dbReference type="EMBL" id="FONH01000011">
    <property type="protein sequence ID" value="SFF26456.1"/>
    <property type="molecule type" value="Genomic_DNA"/>
</dbReference>
<keyword evidence="2 4" id="KW-0732">Signal</keyword>
<keyword evidence="3 7" id="KW-0378">Hydrolase</keyword>